<gene>
    <name evidence="1" type="ORF">EI546_05055</name>
</gene>
<keyword evidence="2" id="KW-1185">Reference proteome</keyword>
<accession>A0A410G1I1</accession>
<proteinExistence type="predicted"/>
<evidence type="ECO:0000313" key="2">
    <source>
        <dbReference type="Proteomes" id="UP000285517"/>
    </source>
</evidence>
<dbReference type="Proteomes" id="UP000285517">
    <property type="component" value="Chromosome"/>
</dbReference>
<organism evidence="1 2">
    <name type="scientific">Aequorivita ciconiae</name>
    <dbReference type="NCBI Taxonomy" id="2494375"/>
    <lineage>
        <taxon>Bacteria</taxon>
        <taxon>Pseudomonadati</taxon>
        <taxon>Bacteroidota</taxon>
        <taxon>Flavobacteriia</taxon>
        <taxon>Flavobacteriales</taxon>
        <taxon>Flavobacteriaceae</taxon>
        <taxon>Aequorivita</taxon>
    </lineage>
</organism>
<evidence type="ECO:0000313" key="1">
    <source>
        <dbReference type="EMBL" id="QAA81134.1"/>
    </source>
</evidence>
<sequence length="80" mass="9320">MTNRIKFIWDFHGPNGKPTAEHHIKHLGEFVEAKNLQNTILGVEQITPNHHIAFLVVDKELMDSLRAILKPNRGQYYEEE</sequence>
<dbReference type="EMBL" id="CP034951">
    <property type="protein sequence ID" value="QAA81134.1"/>
    <property type="molecule type" value="Genomic_DNA"/>
</dbReference>
<dbReference type="AlphaFoldDB" id="A0A410G1I1"/>
<protein>
    <recommendedName>
        <fullName evidence="3">DUF3303 domain-containing protein</fullName>
    </recommendedName>
</protein>
<dbReference type="RefSeq" id="WP_128249525.1">
    <property type="nucleotide sequence ID" value="NZ_CP034951.1"/>
</dbReference>
<dbReference type="OrthoDB" id="1445783at2"/>
<reference evidence="1 2" key="1">
    <citation type="submission" date="2019-01" db="EMBL/GenBank/DDBJ databases">
        <title>Complete genome sequencing of Aequorivita sp. H23M31.</title>
        <authorList>
            <person name="Bae J.-W."/>
        </authorList>
    </citation>
    <scope>NUCLEOTIDE SEQUENCE [LARGE SCALE GENOMIC DNA]</scope>
    <source>
        <strain evidence="1 2">H23M31</strain>
    </source>
</reference>
<evidence type="ECO:0008006" key="3">
    <source>
        <dbReference type="Google" id="ProtNLM"/>
    </source>
</evidence>
<name>A0A410G1I1_9FLAO</name>
<dbReference type="KEGG" id="aev:EI546_05055"/>